<dbReference type="AlphaFoldDB" id="A0A023G1A8"/>
<feature type="transmembrane region" description="Helical" evidence="1">
    <location>
        <begin position="25"/>
        <end position="41"/>
    </location>
</feature>
<accession>A0A023G1A8</accession>
<protein>
    <submittedName>
        <fullName evidence="2">Uncharacterized protein</fullName>
    </submittedName>
</protein>
<reference evidence="2" key="1">
    <citation type="submission" date="2014-03" db="EMBL/GenBank/DDBJ databases">
        <title>The sialotranscriptome of Amblyomma triste, Amblyomma parvum and Amblyomma cajennense ticks, uncovered by 454-based RNA-seq.</title>
        <authorList>
            <person name="Garcia G.R."/>
            <person name="Gardinassi L.G."/>
            <person name="Ribeiro J.M."/>
            <person name="Anatriello E."/>
            <person name="Ferreira B.R."/>
            <person name="Moreira H.N."/>
            <person name="Mafra C."/>
            <person name="Olegario M.M."/>
            <person name="Szabo P.J."/>
            <person name="Miranda-Santos I.K."/>
            <person name="Maruyama S.R."/>
        </authorList>
    </citation>
    <scope>NUCLEOTIDE SEQUENCE</scope>
    <source>
        <strain evidence="2">Mato Grasso do Sul</strain>
        <tissue evidence="2">Salivary glands</tissue>
    </source>
</reference>
<name>A0A023G1A8_AMBTT</name>
<dbReference type="EMBL" id="GBBM01007889">
    <property type="protein sequence ID" value="JAC27529.1"/>
    <property type="molecule type" value="mRNA"/>
</dbReference>
<keyword evidence="1" id="KW-0812">Transmembrane</keyword>
<keyword evidence="1" id="KW-1133">Transmembrane helix</keyword>
<sequence length="92" mass="10113">MTAVVTKVLLLLVCNTKKMVFPRRHIDSLLMQVVIFLSVIGEKKIFSEFTVHSLAEGASTFIFSLLSVPGVFVLSIMAVSDNQEGRNSADLI</sequence>
<evidence type="ECO:0000313" key="2">
    <source>
        <dbReference type="EMBL" id="JAC27529.1"/>
    </source>
</evidence>
<evidence type="ECO:0000256" key="1">
    <source>
        <dbReference type="SAM" id="Phobius"/>
    </source>
</evidence>
<feature type="transmembrane region" description="Helical" evidence="1">
    <location>
        <begin position="61"/>
        <end position="79"/>
    </location>
</feature>
<proteinExistence type="evidence at transcript level"/>
<organism evidence="2">
    <name type="scientific">Amblyomma triste</name>
    <name type="common">Neotropical tick</name>
    <dbReference type="NCBI Taxonomy" id="251400"/>
    <lineage>
        <taxon>Eukaryota</taxon>
        <taxon>Metazoa</taxon>
        <taxon>Ecdysozoa</taxon>
        <taxon>Arthropoda</taxon>
        <taxon>Chelicerata</taxon>
        <taxon>Arachnida</taxon>
        <taxon>Acari</taxon>
        <taxon>Parasitiformes</taxon>
        <taxon>Ixodida</taxon>
        <taxon>Ixodoidea</taxon>
        <taxon>Ixodidae</taxon>
        <taxon>Amblyomminae</taxon>
        <taxon>Amblyomma</taxon>
    </lineage>
</organism>
<keyword evidence="1" id="KW-0472">Membrane</keyword>